<organism evidence="3 4">
    <name type="scientific">Lujinxingia vulgaris</name>
    <dbReference type="NCBI Taxonomy" id="2600176"/>
    <lineage>
        <taxon>Bacteria</taxon>
        <taxon>Deltaproteobacteria</taxon>
        <taxon>Bradymonadales</taxon>
        <taxon>Lujinxingiaceae</taxon>
        <taxon>Lujinxingia</taxon>
    </lineage>
</organism>
<dbReference type="PROSITE" id="PS51257">
    <property type="entry name" value="PROKAR_LIPOPROTEIN"/>
    <property type="match status" value="1"/>
</dbReference>
<dbReference type="EMBL" id="VOSM01000002">
    <property type="protein sequence ID" value="TXD38393.1"/>
    <property type="molecule type" value="Genomic_DNA"/>
</dbReference>
<evidence type="ECO:0000256" key="1">
    <source>
        <dbReference type="SAM" id="MobiDB-lite"/>
    </source>
</evidence>
<name>A0A5C6XG50_9DELT</name>
<dbReference type="RefSeq" id="WP_146980334.1">
    <property type="nucleotide sequence ID" value="NZ_VOSM01000002.1"/>
</dbReference>
<gene>
    <name evidence="3" type="ORF">FRC98_05760</name>
</gene>
<dbReference type="AlphaFoldDB" id="A0A5C6XG50"/>
<protein>
    <submittedName>
        <fullName evidence="3">Uncharacterized protein</fullName>
    </submittedName>
</protein>
<dbReference type="OrthoDB" id="5523329at2"/>
<evidence type="ECO:0000313" key="4">
    <source>
        <dbReference type="Proteomes" id="UP000321412"/>
    </source>
</evidence>
<keyword evidence="4" id="KW-1185">Reference proteome</keyword>
<feature type="compositionally biased region" description="Acidic residues" evidence="1">
    <location>
        <begin position="56"/>
        <end position="70"/>
    </location>
</feature>
<feature type="region of interest" description="Disordered" evidence="1">
    <location>
        <begin position="25"/>
        <end position="96"/>
    </location>
</feature>
<reference evidence="3 4" key="1">
    <citation type="submission" date="2019-08" db="EMBL/GenBank/DDBJ databases">
        <title>Bradymonadales sp. TMQ4.</title>
        <authorList>
            <person name="Liang Q."/>
        </authorList>
    </citation>
    <scope>NUCLEOTIDE SEQUENCE [LARGE SCALE GENOMIC DNA]</scope>
    <source>
        <strain evidence="3 4">TMQ4</strain>
    </source>
</reference>
<proteinExistence type="predicted"/>
<feature type="compositionally biased region" description="Low complexity" evidence="1">
    <location>
        <begin position="36"/>
        <end position="55"/>
    </location>
</feature>
<evidence type="ECO:0000256" key="2">
    <source>
        <dbReference type="SAM" id="SignalP"/>
    </source>
</evidence>
<comment type="caution">
    <text evidence="3">The sequence shown here is derived from an EMBL/GenBank/DDBJ whole genome shotgun (WGS) entry which is preliminary data.</text>
</comment>
<dbReference type="Proteomes" id="UP000321412">
    <property type="component" value="Unassembled WGS sequence"/>
</dbReference>
<evidence type="ECO:0000313" key="3">
    <source>
        <dbReference type="EMBL" id="TXD38393.1"/>
    </source>
</evidence>
<accession>A0A5C6XG50</accession>
<feature type="signal peptide" evidence="2">
    <location>
        <begin position="1"/>
        <end position="22"/>
    </location>
</feature>
<keyword evidence="2" id="KW-0732">Signal</keyword>
<feature type="chain" id="PRO_5023023626" evidence="2">
    <location>
        <begin position="23"/>
        <end position="263"/>
    </location>
</feature>
<sequence length="263" mass="27235">MRQRPRKLAIAAALAIAALACSDDIDPAGPFDLTEPDAATDAASDADTAPDASPDTPEDADASPDTPEDADATKDADPILPPAPHNICELSDPTPDPTPCPIQAPDAYGDCDAVLGVVFDGTQCVTASGCDCQGDDCPAFDTLQDCAASCAGAGYCQTERLASLLTGACPGEDCFNLTTICAAPSGELADFEAFLTHNLPGLQISCSENEGLCGANIFPHTCLPDDWCCTINGPYSFDRPRHHGHCAITLLPNTRALGCLHLE</sequence>